<evidence type="ECO:0000256" key="2">
    <source>
        <dbReference type="ARBA" id="ARBA00022475"/>
    </source>
</evidence>
<accession>A0ABP3DG38</accession>
<comment type="caution">
    <text evidence="7">The sequence shown here is derived from an EMBL/GenBank/DDBJ whole genome shotgun (WGS) entry which is preliminary data.</text>
</comment>
<dbReference type="PANTHER" id="PTHR33931">
    <property type="entry name" value="HOLIN-LIKE PROTEIN CIDA-RELATED"/>
    <property type="match status" value="1"/>
</dbReference>
<comment type="subcellular location">
    <subcellularLocation>
        <location evidence="1">Cell membrane</location>
        <topology evidence="1">Multi-pass membrane protein</topology>
    </subcellularLocation>
</comment>
<name>A0ABP3DG38_9BURK</name>
<keyword evidence="8" id="KW-1185">Reference proteome</keyword>
<dbReference type="RefSeq" id="WP_343821110.1">
    <property type="nucleotide sequence ID" value="NZ_BAAAFN010000014.1"/>
</dbReference>
<protein>
    <submittedName>
        <fullName evidence="7">CidA/LrgA family protein</fullName>
    </submittedName>
</protein>
<organism evidence="7 8">
    <name type="scientific">Castellaniella daejeonensis</name>
    <dbReference type="NCBI Taxonomy" id="659013"/>
    <lineage>
        <taxon>Bacteria</taxon>
        <taxon>Pseudomonadati</taxon>
        <taxon>Pseudomonadota</taxon>
        <taxon>Betaproteobacteria</taxon>
        <taxon>Burkholderiales</taxon>
        <taxon>Alcaligenaceae</taxon>
        <taxon>Castellaniella</taxon>
    </lineage>
</organism>
<feature type="transmembrane region" description="Helical" evidence="6">
    <location>
        <begin position="74"/>
        <end position="90"/>
    </location>
</feature>
<evidence type="ECO:0000256" key="6">
    <source>
        <dbReference type="SAM" id="Phobius"/>
    </source>
</evidence>
<dbReference type="InterPro" id="IPR005538">
    <property type="entry name" value="LrgA/CidA"/>
</dbReference>
<proteinExistence type="predicted"/>
<dbReference type="Proteomes" id="UP001501176">
    <property type="component" value="Unassembled WGS sequence"/>
</dbReference>
<dbReference type="EMBL" id="BAAAFN010000014">
    <property type="protein sequence ID" value="GAA0229891.1"/>
    <property type="molecule type" value="Genomic_DNA"/>
</dbReference>
<dbReference type="Pfam" id="PF03788">
    <property type="entry name" value="LrgA"/>
    <property type="match status" value="1"/>
</dbReference>
<keyword evidence="4 6" id="KW-1133">Transmembrane helix</keyword>
<keyword evidence="3 6" id="KW-0812">Transmembrane</keyword>
<sequence>MKMRAIPVLSRRGLHRMRAAQVGLIVGFWLAGEALVRLAHLPLPGGIVGLALLLASMAAGWISPFSARRGAQCLLADMLLFFVPAVPAVVEHGEFVGILGLKILAVILVGTVAVMAATALTVDVCHAWMLRRARAGEPSAAEGC</sequence>
<keyword evidence="2" id="KW-1003">Cell membrane</keyword>
<evidence type="ECO:0000256" key="4">
    <source>
        <dbReference type="ARBA" id="ARBA00022989"/>
    </source>
</evidence>
<evidence type="ECO:0000313" key="7">
    <source>
        <dbReference type="EMBL" id="GAA0229891.1"/>
    </source>
</evidence>
<evidence type="ECO:0000313" key="8">
    <source>
        <dbReference type="Proteomes" id="UP001501176"/>
    </source>
</evidence>
<feature type="transmembrane region" description="Helical" evidence="6">
    <location>
        <begin position="96"/>
        <end position="122"/>
    </location>
</feature>
<reference evidence="8" key="1">
    <citation type="journal article" date="2019" name="Int. J. Syst. Evol. Microbiol.">
        <title>The Global Catalogue of Microorganisms (GCM) 10K type strain sequencing project: providing services to taxonomists for standard genome sequencing and annotation.</title>
        <authorList>
            <consortium name="The Broad Institute Genomics Platform"/>
            <consortium name="The Broad Institute Genome Sequencing Center for Infectious Disease"/>
            <person name="Wu L."/>
            <person name="Ma J."/>
        </authorList>
    </citation>
    <scope>NUCLEOTIDE SEQUENCE [LARGE SCALE GENOMIC DNA]</scope>
    <source>
        <strain evidence="8">JCM 16240</strain>
    </source>
</reference>
<evidence type="ECO:0000256" key="5">
    <source>
        <dbReference type="ARBA" id="ARBA00023136"/>
    </source>
</evidence>
<evidence type="ECO:0000256" key="1">
    <source>
        <dbReference type="ARBA" id="ARBA00004651"/>
    </source>
</evidence>
<feature type="transmembrane region" description="Helical" evidence="6">
    <location>
        <begin position="44"/>
        <end position="62"/>
    </location>
</feature>
<gene>
    <name evidence="7" type="ORF">GCM10009125_18600</name>
</gene>
<dbReference type="PANTHER" id="PTHR33931:SF2">
    <property type="entry name" value="HOLIN-LIKE PROTEIN CIDA"/>
    <property type="match status" value="1"/>
</dbReference>
<evidence type="ECO:0000256" key="3">
    <source>
        <dbReference type="ARBA" id="ARBA00022692"/>
    </source>
</evidence>
<keyword evidence="5 6" id="KW-0472">Membrane</keyword>